<keyword evidence="3" id="KW-1185">Reference proteome</keyword>
<comment type="caution">
    <text evidence="2">The sequence shown here is derived from an EMBL/GenBank/DDBJ whole genome shotgun (WGS) entry which is preliminary data.</text>
</comment>
<feature type="region of interest" description="Disordered" evidence="1">
    <location>
        <begin position="181"/>
        <end position="205"/>
    </location>
</feature>
<name>A0ABY2QAZ3_9HYPH</name>
<feature type="region of interest" description="Disordered" evidence="1">
    <location>
        <begin position="1"/>
        <end position="24"/>
    </location>
</feature>
<dbReference type="EMBL" id="SSNY01000002">
    <property type="protein sequence ID" value="THF59141.1"/>
    <property type="molecule type" value="Genomic_DNA"/>
</dbReference>
<reference evidence="2 3" key="1">
    <citation type="submission" date="2019-04" db="EMBL/GenBank/DDBJ databases">
        <title>Mesorhizobium composti sp. nov., isolated from compost.</title>
        <authorList>
            <person name="Lin S.-Y."/>
            <person name="Hameed A."/>
            <person name="Hsieh Y.-T."/>
            <person name="Young C.-C."/>
        </authorList>
    </citation>
    <scope>NUCLEOTIDE SEQUENCE [LARGE SCALE GENOMIC DNA]</scope>
    <source>
        <strain evidence="2 3">CC-YTH430</strain>
    </source>
</reference>
<organism evidence="2 3">
    <name type="scientific">Ollibium composti</name>
    <dbReference type="NCBI Taxonomy" id="2675109"/>
    <lineage>
        <taxon>Bacteria</taxon>
        <taxon>Pseudomonadati</taxon>
        <taxon>Pseudomonadota</taxon>
        <taxon>Alphaproteobacteria</taxon>
        <taxon>Hyphomicrobiales</taxon>
        <taxon>Phyllobacteriaceae</taxon>
        <taxon>Ollibium</taxon>
    </lineage>
</organism>
<evidence type="ECO:0000313" key="2">
    <source>
        <dbReference type="EMBL" id="THF59141.1"/>
    </source>
</evidence>
<protein>
    <submittedName>
        <fullName evidence="2">Uncharacterized protein</fullName>
    </submittedName>
</protein>
<accession>A0ABY2QAZ3</accession>
<dbReference type="Proteomes" id="UP000306441">
    <property type="component" value="Unassembled WGS sequence"/>
</dbReference>
<dbReference type="RefSeq" id="WP_136354916.1">
    <property type="nucleotide sequence ID" value="NZ_SSNY01000002.1"/>
</dbReference>
<proteinExistence type="predicted"/>
<evidence type="ECO:0000256" key="1">
    <source>
        <dbReference type="SAM" id="MobiDB-lite"/>
    </source>
</evidence>
<gene>
    <name evidence="2" type="ORF">E6C48_05715</name>
</gene>
<sequence>MRPKPRPAAKPLLSQAGNPYPPGLEPVVIDFTPLPGVPLERMWPRPLDPDPPPPDRAGVVAFDTYLYEADPDVPHLTLWLERQRSDESDERYAHYRADLEHHFHVHAVMLKIVQRLATVSGSCASCREHACRRRGACVGVRDTGRFDLPFAMYPPCVPLDLEIMETFRQAVGRLLDEWEREEAARAAQPPPAGVKEATSEWRSPG</sequence>
<evidence type="ECO:0000313" key="3">
    <source>
        <dbReference type="Proteomes" id="UP000306441"/>
    </source>
</evidence>